<dbReference type="EMBL" id="JAIQCV010000001">
    <property type="protein sequence ID" value="KAH1129863.1"/>
    <property type="molecule type" value="Genomic_DNA"/>
</dbReference>
<comment type="caution">
    <text evidence="1">The sequence shown here is derived from an EMBL/GenBank/DDBJ whole genome shotgun (WGS) entry which is preliminary data.</text>
</comment>
<evidence type="ECO:0008006" key="3">
    <source>
        <dbReference type="Google" id="ProtNLM"/>
    </source>
</evidence>
<sequence length="230" mass="26646">MAPLKALKVDGFQAKFLQSQWDIIGPSIYSLVRQTLWGLLLNPNLNKTLLVPNFERVRRHMTRDGDCPRCSSVLETEVNAIRDCAFSRVVWLIVILRRVSDFFFSLPFNEWYLWKELCKNCVQAIVDTGYAWPRSYTETNMKLDHPRSMRSLLNLSHPGKDWIKLNTDGAISYNVLHASIGGVFRDSNVEWLCGHLMSLGRESIFKVEGKVMLGKKGLRRLWWNVIMLGW</sequence>
<accession>A0A9D3WJM7</accession>
<reference evidence="1 2" key="1">
    <citation type="journal article" date="2021" name="Plant Biotechnol. J.">
        <title>Multi-omics assisted identification of the key and species-specific regulatory components of drought-tolerant mechanisms in Gossypium stocksii.</title>
        <authorList>
            <person name="Yu D."/>
            <person name="Ke L."/>
            <person name="Zhang D."/>
            <person name="Wu Y."/>
            <person name="Sun Y."/>
            <person name="Mei J."/>
            <person name="Sun J."/>
            <person name="Sun Y."/>
        </authorList>
    </citation>
    <scope>NUCLEOTIDE SEQUENCE [LARGE SCALE GENOMIC DNA]</scope>
    <source>
        <strain evidence="2">cv. E1</strain>
        <tissue evidence="1">Leaf</tissue>
    </source>
</reference>
<evidence type="ECO:0000313" key="1">
    <source>
        <dbReference type="EMBL" id="KAH1129863.1"/>
    </source>
</evidence>
<proteinExistence type="predicted"/>
<protein>
    <recommendedName>
        <fullName evidence="3">Reverse transcriptase zinc-binding domain-containing protein</fullName>
    </recommendedName>
</protein>
<dbReference type="AlphaFoldDB" id="A0A9D3WJM7"/>
<evidence type="ECO:0000313" key="2">
    <source>
        <dbReference type="Proteomes" id="UP000828251"/>
    </source>
</evidence>
<keyword evidence="2" id="KW-1185">Reference proteome</keyword>
<name>A0A9D3WJM7_9ROSI</name>
<gene>
    <name evidence="1" type="ORF">J1N35_001241</name>
</gene>
<dbReference type="Proteomes" id="UP000828251">
    <property type="component" value="Unassembled WGS sequence"/>
</dbReference>
<organism evidence="1 2">
    <name type="scientific">Gossypium stocksii</name>
    <dbReference type="NCBI Taxonomy" id="47602"/>
    <lineage>
        <taxon>Eukaryota</taxon>
        <taxon>Viridiplantae</taxon>
        <taxon>Streptophyta</taxon>
        <taxon>Embryophyta</taxon>
        <taxon>Tracheophyta</taxon>
        <taxon>Spermatophyta</taxon>
        <taxon>Magnoliopsida</taxon>
        <taxon>eudicotyledons</taxon>
        <taxon>Gunneridae</taxon>
        <taxon>Pentapetalae</taxon>
        <taxon>rosids</taxon>
        <taxon>malvids</taxon>
        <taxon>Malvales</taxon>
        <taxon>Malvaceae</taxon>
        <taxon>Malvoideae</taxon>
        <taxon>Gossypium</taxon>
    </lineage>
</organism>